<comment type="cofactor">
    <cofactor evidence="1 10">
        <name>Mg(2+)</name>
        <dbReference type="ChEBI" id="CHEBI:18420"/>
    </cofactor>
</comment>
<comment type="caution">
    <text evidence="10">Lacks conserved residue(s) required for the propagation of feature annotation.</text>
</comment>
<feature type="binding site" evidence="10">
    <location>
        <begin position="418"/>
        <end position="421"/>
    </location>
    <ligand>
        <name>substrate</name>
    </ligand>
</feature>
<dbReference type="EC" id="2.7.1.90" evidence="10"/>
<keyword evidence="3 10" id="KW-0963">Cytoplasm</keyword>
<dbReference type="InterPro" id="IPR000023">
    <property type="entry name" value="Phosphofructokinase_dom"/>
</dbReference>
<feature type="domain" description="Phosphofructokinase" evidence="11">
    <location>
        <begin position="71"/>
        <end position="328"/>
    </location>
</feature>
<dbReference type="Gene3D" id="1.10.10.480">
    <property type="entry name" value="Phosphofructokinase, domain 3"/>
    <property type="match status" value="1"/>
</dbReference>
<dbReference type="EMBL" id="AK422710">
    <property type="protein sequence ID" value="BAN41168.1"/>
    <property type="molecule type" value="mRNA"/>
</dbReference>
<dbReference type="NCBIfam" id="NF005482">
    <property type="entry name" value="PRK07085.1"/>
    <property type="match status" value="1"/>
</dbReference>
<feature type="site" description="Important for catalytic activity and substrate specificity; stabilizes the transition state when the phosphoryl donor is PPi; prevents ATP from binding by mimicking the alpha-phosphate group of ATP" evidence="10">
    <location>
        <position position="173"/>
    </location>
</feature>
<keyword evidence="5 10" id="KW-0479">Metal-binding</keyword>
<dbReference type="PANTHER" id="PTHR43650:SF1">
    <property type="entry name" value="PYROPHOSPHATE--FRUCTOSE 6-PHOSPHATE 1-PHOSPHOTRANSFERASE SUBUNIT BETA 2"/>
    <property type="match status" value="1"/>
</dbReference>
<keyword evidence="7 10" id="KW-0460">Magnesium</keyword>
<dbReference type="GO" id="GO:0006002">
    <property type="term" value="P:fructose 6-phosphate metabolic process"/>
    <property type="evidence" value="ECO:0007669"/>
    <property type="project" value="InterPro"/>
</dbReference>
<dbReference type="Pfam" id="PF00365">
    <property type="entry name" value="PFK"/>
    <property type="match status" value="1"/>
</dbReference>
<feature type="binding site" evidence="10">
    <location>
        <begin position="239"/>
        <end position="240"/>
    </location>
    <ligand>
        <name>substrate</name>
        <note>ligand shared between dimeric partners</note>
    </ligand>
</feature>
<evidence type="ECO:0000256" key="5">
    <source>
        <dbReference type="ARBA" id="ARBA00022723"/>
    </source>
</evidence>
<dbReference type="GO" id="GO:0005829">
    <property type="term" value="C:cytosol"/>
    <property type="evidence" value="ECO:0007669"/>
    <property type="project" value="TreeGrafter"/>
</dbReference>
<protein>
    <recommendedName>
        <fullName evidence="10">Pyrophosphate--fructose 6-phosphate 1-phosphotransferase</fullName>
        <ecNumber evidence="10">2.7.1.90</ecNumber>
    </recommendedName>
    <alternativeName>
        <fullName evidence="10">6-phosphofructokinase, pyrophosphate dependent</fullName>
    </alternativeName>
    <alternativeName>
        <fullName evidence="10">PPi-dependent phosphofructokinase</fullName>
        <shortName evidence="10">PPi-PFK</shortName>
    </alternativeName>
    <alternativeName>
        <fullName evidence="10">Pyrophosphate-dependent 6-phosphofructose-1-kinase</fullName>
    </alternativeName>
</protein>
<dbReference type="Gene3D" id="3.40.50.460">
    <property type="entry name" value="Phosphofructokinase domain"/>
    <property type="match status" value="1"/>
</dbReference>
<keyword evidence="6 10" id="KW-0418">Kinase</keyword>
<comment type="function">
    <text evidence="2 10">Catalyzes the phosphorylation of D-fructose 6-phosphate, the first committing step of glycolysis. Uses inorganic phosphate (PPi) as phosphoryl donor instead of ATP like common ATP-dependent phosphofructokinases (ATP-PFKs), which renders the reaction reversible, and can thus function both in glycolysis and gluconeogenesis. Consistently, PPi-PFK can replace the enzymes of both the forward (ATP-PFK) and reverse (fructose-bisphosphatase (FBPase)) reactions.</text>
</comment>
<dbReference type="InterPro" id="IPR022953">
    <property type="entry name" value="ATP_PFK"/>
</dbReference>
<evidence type="ECO:0000256" key="6">
    <source>
        <dbReference type="ARBA" id="ARBA00022777"/>
    </source>
</evidence>
<comment type="catalytic activity">
    <reaction evidence="9 10">
        <text>beta-D-fructose 6-phosphate + diphosphate = beta-D-fructose 1,6-bisphosphate + phosphate + H(+)</text>
        <dbReference type="Rhea" id="RHEA:13613"/>
        <dbReference type="ChEBI" id="CHEBI:15378"/>
        <dbReference type="ChEBI" id="CHEBI:32966"/>
        <dbReference type="ChEBI" id="CHEBI:33019"/>
        <dbReference type="ChEBI" id="CHEBI:43474"/>
        <dbReference type="ChEBI" id="CHEBI:57634"/>
        <dbReference type="EC" id="2.7.1.90"/>
    </reaction>
</comment>
<feature type="binding site" evidence="10">
    <location>
        <position position="172"/>
    </location>
    <ligand>
        <name>Mg(2+)</name>
        <dbReference type="ChEBI" id="CHEBI:18420"/>
        <note>catalytic</note>
    </ligand>
</feature>
<reference evidence="12" key="1">
    <citation type="submission" date="2012-06" db="EMBL/GenBank/DDBJ databases">
        <title>Short 5' UTR of Entamoeba genes.</title>
        <authorList>
            <person name="Hiranuka K."/>
            <person name="Kumagai M."/>
            <person name="Wakaguri H."/>
            <person name="Suzuki Y."/>
            <person name="Sugano S."/>
            <person name="Watanabe J."/>
            <person name="Makioka A."/>
        </authorList>
    </citation>
    <scope>NUCLEOTIDE SEQUENCE</scope>
    <source>
        <strain evidence="12">IP1</strain>
    </source>
</reference>
<dbReference type="PANTHER" id="PTHR43650">
    <property type="entry name" value="PYROPHOSPHATE--FRUCTOSE 6-PHOSPHATE 1-PHOSPHOTRANSFERASE"/>
    <property type="match status" value="1"/>
</dbReference>
<comment type="subcellular location">
    <subcellularLocation>
        <location evidence="10">Cytoplasm</location>
    </subcellularLocation>
</comment>
<keyword evidence="4 10" id="KW-0808">Transferase</keyword>
<feature type="binding site" evidence="10">
    <location>
        <begin position="200"/>
        <end position="202"/>
    </location>
    <ligand>
        <name>substrate</name>
    </ligand>
</feature>
<feature type="binding site" evidence="10">
    <location>
        <position position="78"/>
    </location>
    <ligand>
        <name>diphosphate</name>
        <dbReference type="ChEBI" id="CHEBI:33019"/>
    </ligand>
</feature>
<feature type="active site" description="Proton acceptor" evidence="10">
    <location>
        <position position="202"/>
    </location>
</feature>
<dbReference type="InterPro" id="IPR011183">
    <property type="entry name" value="PfpB_PPi_PFK"/>
</dbReference>
<dbReference type="InterPro" id="IPR035966">
    <property type="entry name" value="PKF_sf"/>
</dbReference>
<sequence>MSALHTLRLKYQPVLPKHIVDIDNVIVEDGPKTQSKVDQKELSELFKHTYGLPAAKLAAGRSEEIHRKMRCGFILSGGPAAGGHNVVAGLYDGLMKGNKENKLFGFKCGAGGILKNEYIEITSELIDKYRNMGGFDIVGSGRTKIETDEQFATAFKNISALELDALIVVGGDDSNTNCALLAEYFAAKNSKCVFVGVPKTIDGDLKNEYIEVSFGFDTACKTYSESIGNIERDAISSRKYWHFIKLMGRSASHIALEASLQAQPTYAIVSEEVEAKKMTVNQIANKLTDLVVKRSQDGLNFGVVLIPEGLLEFIPEVKVLIEQLNDLLAHKKEEYAKLTEFAQQKAFVIEHIPKEMGEVFSGLPDNIAKQLLLDRDPHGNVNVSAIETETFVSGIIKNELKRRGSKVPFTPVHHFFGYEGRCAFPTNFDATYCYALGYTSFILAAYKKTGQICCISGLKGPSTEWICGGVPLTVMMNMEQRNGSLKPVIQKALVELNGKPFKYYESKREAWALAEDYAFPGAVQYYGPAEVSDQPPKTLLLEQN</sequence>
<comment type="subunit">
    <text evidence="10">Homodimer or monomer.</text>
</comment>
<accession>S0B0V2</accession>
<name>S0B0V2_ENTIV</name>
<dbReference type="GO" id="GO:0047334">
    <property type="term" value="F:diphosphate-fructose-6-phosphate 1-phosphotransferase activity"/>
    <property type="evidence" value="ECO:0007669"/>
    <property type="project" value="UniProtKB-EC"/>
</dbReference>
<evidence type="ECO:0000256" key="7">
    <source>
        <dbReference type="ARBA" id="ARBA00022842"/>
    </source>
</evidence>
<evidence type="ECO:0000259" key="11">
    <source>
        <dbReference type="Pfam" id="PF00365"/>
    </source>
</evidence>
<dbReference type="GO" id="GO:0009749">
    <property type="term" value="P:response to glucose"/>
    <property type="evidence" value="ECO:0007669"/>
    <property type="project" value="TreeGrafter"/>
</dbReference>
<dbReference type="SUPFAM" id="SSF53784">
    <property type="entry name" value="Phosphofructokinase"/>
    <property type="match status" value="1"/>
</dbReference>
<proteinExistence type="evidence at transcript level"/>
<comment type="similarity">
    <text evidence="10">Belongs to the phosphofructokinase type A (PFKA) family. PPi-dependent PFK group II subfamily. Clade 'Long' sub-subfamily.</text>
</comment>
<evidence type="ECO:0000256" key="4">
    <source>
        <dbReference type="ARBA" id="ARBA00022679"/>
    </source>
</evidence>
<dbReference type="GO" id="GO:0005524">
    <property type="term" value="F:ATP binding"/>
    <property type="evidence" value="ECO:0007669"/>
    <property type="project" value="InterPro"/>
</dbReference>
<keyword evidence="8 10" id="KW-0324">Glycolysis</keyword>
<dbReference type="AlphaFoldDB" id="S0B0V2"/>
<evidence type="ECO:0000256" key="8">
    <source>
        <dbReference type="ARBA" id="ARBA00023152"/>
    </source>
</evidence>
<organism evidence="12">
    <name type="scientific">Entamoeba invadens</name>
    <dbReference type="NCBI Taxonomy" id="33085"/>
    <lineage>
        <taxon>Eukaryota</taxon>
        <taxon>Amoebozoa</taxon>
        <taxon>Evosea</taxon>
        <taxon>Archamoebae</taxon>
        <taxon>Mastigamoebida</taxon>
        <taxon>Entamoebidae</taxon>
        <taxon>Entamoeba</taxon>
    </lineage>
</organism>
<evidence type="ECO:0000313" key="12">
    <source>
        <dbReference type="EMBL" id="BAN41168.1"/>
    </source>
</evidence>
<dbReference type="GO" id="GO:0003872">
    <property type="term" value="F:6-phosphofructokinase activity"/>
    <property type="evidence" value="ECO:0007669"/>
    <property type="project" value="UniProtKB-UniRule"/>
</dbReference>
<dbReference type="HAMAP" id="MF_01980">
    <property type="entry name" value="Phosphofructokinase_II_Long"/>
    <property type="match status" value="1"/>
</dbReference>
<dbReference type="UniPathway" id="UPA00109">
    <property type="reaction ID" value="UER00182"/>
</dbReference>
<dbReference type="GO" id="GO:0046872">
    <property type="term" value="F:metal ion binding"/>
    <property type="evidence" value="ECO:0007669"/>
    <property type="project" value="UniProtKB-KW"/>
</dbReference>
<dbReference type="PRINTS" id="PR00476">
    <property type="entry name" value="PHFRCTKINASE"/>
</dbReference>
<dbReference type="VEuPathDB" id="AmoebaDB:EIN_344630"/>
<evidence type="ECO:0000256" key="10">
    <source>
        <dbReference type="HAMAP-Rule" id="MF_03185"/>
    </source>
</evidence>
<comment type="pathway">
    <text evidence="10">Carbohydrate degradation; glycolysis; D-glyceraldehyde 3-phosphate and glycerone phosphate from D-glucose: step 3/4.</text>
</comment>
<evidence type="ECO:0000256" key="9">
    <source>
        <dbReference type="ARBA" id="ARBA00048072"/>
    </source>
</evidence>
<feature type="site" description="Important for catalytic activity; stabilizes the transition state when the phosphoryl donor is PPi" evidence="10">
    <location>
        <position position="199"/>
    </location>
</feature>
<evidence type="ECO:0000256" key="2">
    <source>
        <dbReference type="ARBA" id="ARBA00003138"/>
    </source>
</evidence>
<dbReference type="Gene3D" id="3.40.50.450">
    <property type="match status" value="1"/>
</dbReference>
<feature type="binding site" evidence="10">
    <location>
        <begin position="247"/>
        <end position="249"/>
    </location>
    <ligand>
        <name>substrate</name>
    </ligand>
</feature>
<feature type="binding site" evidence="10">
    <location>
        <position position="308"/>
    </location>
    <ligand>
        <name>substrate</name>
    </ligand>
</feature>
<evidence type="ECO:0000256" key="3">
    <source>
        <dbReference type="ARBA" id="ARBA00022490"/>
    </source>
</evidence>
<dbReference type="NCBIfam" id="TIGR02477">
    <property type="entry name" value="PFKA_PPi"/>
    <property type="match status" value="1"/>
</dbReference>
<comment type="activity regulation">
    <text evidence="10">Non-allosteric.</text>
</comment>
<evidence type="ECO:0000256" key="1">
    <source>
        <dbReference type="ARBA" id="ARBA00001946"/>
    </source>
</evidence>